<dbReference type="InterPro" id="IPR014327">
    <property type="entry name" value="RNA_pol_sigma70_bacteroid"/>
</dbReference>
<dbReference type="InterPro" id="IPR013249">
    <property type="entry name" value="RNA_pol_sigma70_r4_t2"/>
</dbReference>
<feature type="domain" description="RNA polymerase sigma factor 70 region 4 type 2" evidence="6">
    <location>
        <begin position="158"/>
        <end position="209"/>
    </location>
</feature>
<dbReference type="Pfam" id="PF04542">
    <property type="entry name" value="Sigma70_r2"/>
    <property type="match status" value="1"/>
</dbReference>
<protein>
    <submittedName>
        <fullName evidence="7">RNA polymerase sigma-70 factor (ECF subfamily)</fullName>
    </submittedName>
</protein>
<name>A0A3D9KYW4_MARFU</name>
<dbReference type="NCBIfam" id="TIGR02985">
    <property type="entry name" value="Sig70_bacteroi1"/>
    <property type="match status" value="1"/>
</dbReference>
<dbReference type="Gene3D" id="1.10.10.10">
    <property type="entry name" value="Winged helix-like DNA-binding domain superfamily/Winged helix DNA-binding domain"/>
    <property type="match status" value="1"/>
</dbReference>
<dbReference type="SUPFAM" id="SSF88659">
    <property type="entry name" value="Sigma3 and sigma4 domains of RNA polymerase sigma factors"/>
    <property type="match status" value="1"/>
</dbReference>
<accession>A0A3D9KYW4</accession>
<dbReference type="GO" id="GO:0003677">
    <property type="term" value="F:DNA binding"/>
    <property type="evidence" value="ECO:0007669"/>
    <property type="project" value="InterPro"/>
</dbReference>
<evidence type="ECO:0000256" key="2">
    <source>
        <dbReference type="ARBA" id="ARBA00023015"/>
    </source>
</evidence>
<keyword evidence="2" id="KW-0805">Transcription regulation</keyword>
<dbReference type="CDD" id="cd06171">
    <property type="entry name" value="Sigma70_r4"/>
    <property type="match status" value="1"/>
</dbReference>
<reference evidence="7 8" key="1">
    <citation type="submission" date="2018-07" db="EMBL/GenBank/DDBJ databases">
        <title>Genomic Encyclopedia of Type Strains, Phase IV (KMG-IV): sequencing the most valuable type-strain genomes for metagenomic binning, comparative biology and taxonomic classification.</title>
        <authorList>
            <person name="Goeker M."/>
        </authorList>
    </citation>
    <scope>NUCLEOTIDE SEQUENCE [LARGE SCALE GENOMIC DNA]</scope>
    <source>
        <strain evidence="7 8">DSM 4134</strain>
    </source>
</reference>
<dbReference type="NCBIfam" id="TIGR02937">
    <property type="entry name" value="sigma70-ECF"/>
    <property type="match status" value="1"/>
</dbReference>
<evidence type="ECO:0000256" key="1">
    <source>
        <dbReference type="ARBA" id="ARBA00010641"/>
    </source>
</evidence>
<evidence type="ECO:0000259" key="5">
    <source>
        <dbReference type="Pfam" id="PF04542"/>
    </source>
</evidence>
<dbReference type="PANTHER" id="PTHR43133:SF46">
    <property type="entry name" value="RNA POLYMERASE SIGMA-70 FACTOR ECF SUBFAMILY"/>
    <property type="match status" value="1"/>
</dbReference>
<dbReference type="Pfam" id="PF08281">
    <property type="entry name" value="Sigma70_r4_2"/>
    <property type="match status" value="1"/>
</dbReference>
<dbReference type="InterPro" id="IPR007627">
    <property type="entry name" value="RNA_pol_sigma70_r2"/>
</dbReference>
<dbReference type="Proteomes" id="UP000256779">
    <property type="component" value="Unassembled WGS sequence"/>
</dbReference>
<dbReference type="InterPro" id="IPR039425">
    <property type="entry name" value="RNA_pol_sigma-70-like"/>
</dbReference>
<dbReference type="GO" id="GO:0016987">
    <property type="term" value="F:sigma factor activity"/>
    <property type="evidence" value="ECO:0007669"/>
    <property type="project" value="UniProtKB-KW"/>
</dbReference>
<gene>
    <name evidence="7" type="ORF">C7460_12369</name>
</gene>
<organism evidence="7 8">
    <name type="scientific">Marinoscillum furvescens DSM 4134</name>
    <dbReference type="NCBI Taxonomy" id="1122208"/>
    <lineage>
        <taxon>Bacteria</taxon>
        <taxon>Pseudomonadati</taxon>
        <taxon>Bacteroidota</taxon>
        <taxon>Cytophagia</taxon>
        <taxon>Cytophagales</taxon>
        <taxon>Reichenbachiellaceae</taxon>
        <taxon>Marinoscillum</taxon>
    </lineage>
</organism>
<dbReference type="EMBL" id="QREG01000023">
    <property type="protein sequence ID" value="RED93889.1"/>
    <property type="molecule type" value="Genomic_DNA"/>
</dbReference>
<proteinExistence type="inferred from homology"/>
<evidence type="ECO:0000259" key="6">
    <source>
        <dbReference type="Pfam" id="PF08281"/>
    </source>
</evidence>
<evidence type="ECO:0000313" key="7">
    <source>
        <dbReference type="EMBL" id="RED93889.1"/>
    </source>
</evidence>
<dbReference type="InterPro" id="IPR013325">
    <property type="entry name" value="RNA_pol_sigma_r2"/>
</dbReference>
<dbReference type="InterPro" id="IPR013324">
    <property type="entry name" value="RNA_pol_sigma_r3/r4-like"/>
</dbReference>
<comment type="caution">
    <text evidence="7">The sequence shown here is derived from an EMBL/GenBank/DDBJ whole genome shotgun (WGS) entry which is preliminary data.</text>
</comment>
<dbReference type="SUPFAM" id="SSF88946">
    <property type="entry name" value="Sigma2 domain of RNA polymerase sigma factors"/>
    <property type="match status" value="1"/>
</dbReference>
<evidence type="ECO:0000313" key="8">
    <source>
        <dbReference type="Proteomes" id="UP000256779"/>
    </source>
</evidence>
<dbReference type="AlphaFoldDB" id="A0A3D9KYW4"/>
<dbReference type="InterPro" id="IPR036388">
    <property type="entry name" value="WH-like_DNA-bd_sf"/>
</dbReference>
<dbReference type="InterPro" id="IPR014284">
    <property type="entry name" value="RNA_pol_sigma-70_dom"/>
</dbReference>
<keyword evidence="3" id="KW-0731">Sigma factor</keyword>
<comment type="similarity">
    <text evidence="1">Belongs to the sigma-70 factor family. ECF subfamily.</text>
</comment>
<sequence>MPVNFVGRGMRIPQIQINHLFWLIKLRSRDLPSNLYRLQSPEKVLVDRLRNKDPHAFAKVFEDYYQRLHSYAQRFLDTSEDAEEAIQEVFVKFWEKCEDLAPDSSIKSYLYRSVHNTCLNTLKHQKVKDSYRQYVIHYLEHSQEMHTEQLPNDEVSKRIYSAIDDLPARCSEIFKLSRYEGLKYQEIADHLGISIKTVEVQMGKALRTLRENLKDLK</sequence>
<evidence type="ECO:0000256" key="4">
    <source>
        <dbReference type="ARBA" id="ARBA00023163"/>
    </source>
</evidence>
<dbReference type="Gene3D" id="1.10.1740.10">
    <property type="match status" value="1"/>
</dbReference>
<feature type="domain" description="RNA polymerase sigma-70 region 2" evidence="5">
    <location>
        <begin position="61"/>
        <end position="126"/>
    </location>
</feature>
<dbReference type="PANTHER" id="PTHR43133">
    <property type="entry name" value="RNA POLYMERASE ECF-TYPE SIGMA FACTO"/>
    <property type="match status" value="1"/>
</dbReference>
<keyword evidence="8" id="KW-1185">Reference proteome</keyword>
<evidence type="ECO:0000256" key="3">
    <source>
        <dbReference type="ARBA" id="ARBA00023082"/>
    </source>
</evidence>
<keyword evidence="4" id="KW-0804">Transcription</keyword>
<dbReference type="OrthoDB" id="1524077at2"/>
<dbReference type="GO" id="GO:0006352">
    <property type="term" value="P:DNA-templated transcription initiation"/>
    <property type="evidence" value="ECO:0007669"/>
    <property type="project" value="InterPro"/>
</dbReference>